<keyword evidence="2" id="KW-0966">Cell projection</keyword>
<accession>A0A6G7PYK8</accession>
<gene>
    <name evidence="2" type="ORF">G4V39_10440</name>
</gene>
<dbReference type="AlphaFoldDB" id="A0A6G7PYK8"/>
<dbReference type="KEGG" id="tav:G4V39_10440"/>
<keyword evidence="2" id="KW-0969">Cilium</keyword>
<evidence type="ECO:0000313" key="3">
    <source>
        <dbReference type="Proteomes" id="UP000502179"/>
    </source>
</evidence>
<dbReference type="SUPFAM" id="SSF140566">
    <property type="entry name" value="FlgN-like"/>
    <property type="match status" value="1"/>
</dbReference>
<sequence>MGADPRQMEDVGYLFRCLNRALDEEKEAIIRADVPTLTRLAKLKEDLARRISQSPQRLEGPLLSEIRAKAVRNRRLAEAGLEAVEEALGFLEKALSETEAYSPGGKKKNLKRPRFISRQL</sequence>
<evidence type="ECO:0000256" key="1">
    <source>
        <dbReference type="SAM" id="MobiDB-lite"/>
    </source>
</evidence>
<dbReference type="GO" id="GO:0044780">
    <property type="term" value="P:bacterial-type flagellum assembly"/>
    <property type="evidence" value="ECO:0007669"/>
    <property type="project" value="InterPro"/>
</dbReference>
<evidence type="ECO:0000313" key="2">
    <source>
        <dbReference type="EMBL" id="QIJ72667.1"/>
    </source>
</evidence>
<dbReference type="Proteomes" id="UP000502179">
    <property type="component" value="Chromosome"/>
</dbReference>
<feature type="region of interest" description="Disordered" evidence="1">
    <location>
        <begin position="99"/>
        <end position="120"/>
    </location>
</feature>
<organism evidence="2 3">
    <name type="scientific">Thermosulfuriphilus ammonigenes</name>
    <dbReference type="NCBI Taxonomy" id="1936021"/>
    <lineage>
        <taxon>Bacteria</taxon>
        <taxon>Pseudomonadati</taxon>
        <taxon>Thermodesulfobacteriota</taxon>
        <taxon>Thermodesulfobacteria</taxon>
        <taxon>Thermodesulfobacteriales</taxon>
        <taxon>Thermodesulfobacteriaceae</taxon>
        <taxon>Thermosulfuriphilus</taxon>
    </lineage>
</organism>
<keyword evidence="2" id="KW-0282">Flagellum</keyword>
<dbReference type="RefSeq" id="WP_166032883.1">
    <property type="nucleotide sequence ID" value="NZ_CP048877.1"/>
</dbReference>
<feature type="compositionally biased region" description="Basic residues" evidence="1">
    <location>
        <begin position="105"/>
        <end position="120"/>
    </location>
</feature>
<dbReference type="EMBL" id="CP048877">
    <property type="protein sequence ID" value="QIJ72667.1"/>
    <property type="molecule type" value="Genomic_DNA"/>
</dbReference>
<dbReference type="InterPro" id="IPR036679">
    <property type="entry name" value="FlgN-like_sf"/>
</dbReference>
<protein>
    <submittedName>
        <fullName evidence="2">Flagellar protein FlgN</fullName>
    </submittedName>
</protein>
<keyword evidence="3" id="KW-1185">Reference proteome</keyword>
<name>A0A6G7PYK8_9BACT</name>
<proteinExistence type="predicted"/>
<reference evidence="2 3" key="1">
    <citation type="submission" date="2020-02" db="EMBL/GenBank/DDBJ databases">
        <title>Genome analysis of Thermosulfuriphilus ammonigenes ST65T, an anaerobic thermophilic chemolithoautotrophic bacterium isolated from a deep-sea hydrothermal vent.</title>
        <authorList>
            <person name="Slobodkina G."/>
            <person name="Allioux M."/>
            <person name="Merkel A."/>
            <person name="Alain K."/>
            <person name="Jebbar M."/>
            <person name="Slobodkin A."/>
        </authorList>
    </citation>
    <scope>NUCLEOTIDE SEQUENCE [LARGE SCALE GENOMIC DNA]</scope>
    <source>
        <strain evidence="2 3">ST65</strain>
    </source>
</reference>